<dbReference type="PANTHER" id="PTHR26379">
    <property type="entry name" value="BTB/POZ AND MATH DOMAIN-CONTAINING PROTEIN 1"/>
    <property type="match status" value="1"/>
</dbReference>
<keyword evidence="3" id="KW-1185">Reference proteome</keyword>
<dbReference type="AlphaFoldDB" id="A0A9N8VGN3"/>
<dbReference type="SUPFAM" id="SSF54695">
    <property type="entry name" value="POZ domain"/>
    <property type="match status" value="1"/>
</dbReference>
<evidence type="ECO:0000259" key="1">
    <source>
        <dbReference type="PROSITE" id="PS50097"/>
    </source>
</evidence>
<accession>A0A9N8VGN3</accession>
<proteinExistence type="predicted"/>
<dbReference type="PROSITE" id="PS50097">
    <property type="entry name" value="BTB"/>
    <property type="match status" value="1"/>
</dbReference>
<protein>
    <submittedName>
        <fullName evidence="2">8045_t:CDS:1</fullName>
    </submittedName>
</protein>
<dbReference type="Pfam" id="PF00651">
    <property type="entry name" value="BTB"/>
    <property type="match status" value="1"/>
</dbReference>
<dbReference type="PANTHER" id="PTHR26379:SF187">
    <property type="entry name" value="OS07G0655300 PROTEIN"/>
    <property type="match status" value="1"/>
</dbReference>
<dbReference type="OrthoDB" id="1262810at2759"/>
<name>A0A9N8VGN3_9GLOM</name>
<dbReference type="InterPro" id="IPR000210">
    <property type="entry name" value="BTB/POZ_dom"/>
</dbReference>
<feature type="domain" description="BTB" evidence="1">
    <location>
        <begin position="345"/>
        <end position="416"/>
    </location>
</feature>
<dbReference type="Gene3D" id="3.30.710.10">
    <property type="entry name" value="Potassium Channel Kv1.1, Chain A"/>
    <property type="match status" value="1"/>
</dbReference>
<dbReference type="InterPro" id="IPR045005">
    <property type="entry name" value="BPM1-6"/>
</dbReference>
<organism evidence="2 3">
    <name type="scientific">Paraglomus occultum</name>
    <dbReference type="NCBI Taxonomy" id="144539"/>
    <lineage>
        <taxon>Eukaryota</taxon>
        <taxon>Fungi</taxon>
        <taxon>Fungi incertae sedis</taxon>
        <taxon>Mucoromycota</taxon>
        <taxon>Glomeromycotina</taxon>
        <taxon>Glomeromycetes</taxon>
        <taxon>Paraglomerales</taxon>
        <taxon>Paraglomeraceae</taxon>
        <taxon>Paraglomus</taxon>
    </lineage>
</organism>
<feature type="non-terminal residue" evidence="2">
    <location>
        <position position="1"/>
    </location>
</feature>
<sequence length="494" mass="56666">SILGLNDDSILEYLRIRKMIPNQEGSMVKPSNLYHADVELFRIVFGNAPDKLLSASFKGNSDSIQNLQKIGVNTSVDAKNFLKCAEYIAEQVKWTAELENDSTINLRVPALVALNYLYNNFSSLSFNDEQWACLELIEFVPVVPVMANGQRHKCCPMPPSGFGTLKNICRPEYRDISWTQLPIIDYNVIPRGDITRKYPHIGTPTPEHVLKHLKQISMKLDELVDRKDVYRIVKMIYGILDRTARNSDSTIGRWLKKAGTIFLNINEGEDPFDRKNWKAYSQLKFGATKQENDFIKEILQPYPELLKAAGVKNVRLECLPEPEDKQTNRFLTGILNLLSENPDVHDTVFDVKGEKFYANKYVLAANGGMFKKFLSSTHFKGSTPSDPAVHEISEMDPRSFEVFLSYLYGNMLNVSISSKWNVVEEESERVQLYLDLLWAANFYELIDLRDIVECRLSRYLTRTNVKIIKEYADKYEGKQLAKVCANYMKTNCQD</sequence>
<dbReference type="SMART" id="SM00225">
    <property type="entry name" value="BTB"/>
    <property type="match status" value="1"/>
</dbReference>
<dbReference type="InterPro" id="IPR011333">
    <property type="entry name" value="SKP1/BTB/POZ_sf"/>
</dbReference>
<reference evidence="2" key="1">
    <citation type="submission" date="2021-06" db="EMBL/GenBank/DDBJ databases">
        <authorList>
            <person name="Kallberg Y."/>
            <person name="Tangrot J."/>
            <person name="Rosling A."/>
        </authorList>
    </citation>
    <scope>NUCLEOTIDE SEQUENCE</scope>
    <source>
        <strain evidence="2">IA702</strain>
    </source>
</reference>
<gene>
    <name evidence="2" type="ORF">POCULU_LOCUS259</name>
</gene>
<dbReference type="GO" id="GO:0016567">
    <property type="term" value="P:protein ubiquitination"/>
    <property type="evidence" value="ECO:0007669"/>
    <property type="project" value="InterPro"/>
</dbReference>
<evidence type="ECO:0000313" key="2">
    <source>
        <dbReference type="EMBL" id="CAG8455227.1"/>
    </source>
</evidence>
<evidence type="ECO:0000313" key="3">
    <source>
        <dbReference type="Proteomes" id="UP000789572"/>
    </source>
</evidence>
<dbReference type="Proteomes" id="UP000789572">
    <property type="component" value="Unassembled WGS sequence"/>
</dbReference>
<dbReference type="EMBL" id="CAJVPJ010000012">
    <property type="protein sequence ID" value="CAG8455227.1"/>
    <property type="molecule type" value="Genomic_DNA"/>
</dbReference>
<dbReference type="CDD" id="cd18186">
    <property type="entry name" value="BTB_POZ_ZBTB_KLHL-like"/>
    <property type="match status" value="1"/>
</dbReference>
<comment type="caution">
    <text evidence="2">The sequence shown here is derived from an EMBL/GenBank/DDBJ whole genome shotgun (WGS) entry which is preliminary data.</text>
</comment>